<evidence type="ECO:0000256" key="2">
    <source>
        <dbReference type="ARBA" id="ARBA00022630"/>
    </source>
</evidence>
<comment type="caution">
    <text evidence="5">The sequence shown here is derived from an EMBL/GenBank/DDBJ whole genome shotgun (WGS) entry which is preliminary data.</text>
</comment>
<sequence length="51" mass="6017">MQWYTFHKELASGVDAHNGKKERLLKIFDRWCDNVVDLLLAKHRGRCKSTT</sequence>
<keyword evidence="2" id="KW-0285">Flavoprotein</keyword>
<dbReference type="EMBL" id="PDCK01000043">
    <property type="protein sequence ID" value="PRQ33914.1"/>
    <property type="molecule type" value="Genomic_DNA"/>
</dbReference>
<proteinExistence type="predicted"/>
<dbReference type="STRING" id="74649.A0A2P6QIB9"/>
<keyword evidence="6" id="KW-1185">Reference proteome</keyword>
<keyword evidence="4 5" id="KW-0560">Oxidoreductase</keyword>
<dbReference type="GO" id="GO:0052662">
    <property type="term" value="F:zeaxanthin epoxidase activity"/>
    <property type="evidence" value="ECO:0007669"/>
    <property type="project" value="UniProtKB-EC"/>
</dbReference>
<organism evidence="5 6">
    <name type="scientific">Rosa chinensis</name>
    <name type="common">China rose</name>
    <dbReference type="NCBI Taxonomy" id="74649"/>
    <lineage>
        <taxon>Eukaryota</taxon>
        <taxon>Viridiplantae</taxon>
        <taxon>Streptophyta</taxon>
        <taxon>Embryophyta</taxon>
        <taxon>Tracheophyta</taxon>
        <taxon>Spermatophyta</taxon>
        <taxon>Magnoliopsida</taxon>
        <taxon>eudicotyledons</taxon>
        <taxon>Gunneridae</taxon>
        <taxon>Pentapetalae</taxon>
        <taxon>rosids</taxon>
        <taxon>fabids</taxon>
        <taxon>Rosales</taxon>
        <taxon>Rosaceae</taxon>
        <taxon>Rosoideae</taxon>
        <taxon>Rosoideae incertae sedis</taxon>
        <taxon>Rosa</taxon>
    </lineage>
</organism>
<accession>A0A2P6QIB9</accession>
<name>A0A2P6QIB9_ROSCH</name>
<keyword evidence="3" id="KW-0274">FAD</keyword>
<dbReference type="Gramene" id="PRQ33914">
    <property type="protein sequence ID" value="PRQ33914"/>
    <property type="gene ID" value="RchiOBHm_Chr5g0062981"/>
</dbReference>
<evidence type="ECO:0000256" key="4">
    <source>
        <dbReference type="ARBA" id="ARBA00023002"/>
    </source>
</evidence>
<evidence type="ECO:0000313" key="5">
    <source>
        <dbReference type="EMBL" id="PRQ33914.1"/>
    </source>
</evidence>
<dbReference type="PANTHER" id="PTHR46496">
    <property type="match status" value="1"/>
</dbReference>
<protein>
    <submittedName>
        <fullName evidence="5">Putative zeaxanthin epoxidase</fullName>
        <ecNumber evidence="5">1.14.15.21</ecNumber>
    </submittedName>
</protein>
<reference evidence="5 6" key="1">
    <citation type="journal article" date="2018" name="Nat. Genet.">
        <title>The Rosa genome provides new insights in the design of modern roses.</title>
        <authorList>
            <person name="Bendahmane M."/>
        </authorList>
    </citation>
    <scope>NUCLEOTIDE SEQUENCE [LARGE SCALE GENOMIC DNA]</scope>
    <source>
        <strain evidence="6">cv. Old Blush</strain>
    </source>
</reference>
<evidence type="ECO:0000256" key="3">
    <source>
        <dbReference type="ARBA" id="ARBA00022827"/>
    </source>
</evidence>
<dbReference type="Proteomes" id="UP000238479">
    <property type="component" value="Chromosome 5"/>
</dbReference>
<comment type="cofactor">
    <cofactor evidence="1">
        <name>FAD</name>
        <dbReference type="ChEBI" id="CHEBI:57692"/>
    </cofactor>
</comment>
<dbReference type="PANTHER" id="PTHR46496:SF1">
    <property type="entry name" value="ZEAXANTHIN EPOXIDASE, CHLOROPLASTIC"/>
    <property type="match status" value="1"/>
</dbReference>
<dbReference type="AlphaFoldDB" id="A0A2P6QIB9"/>
<evidence type="ECO:0000256" key="1">
    <source>
        <dbReference type="ARBA" id="ARBA00001974"/>
    </source>
</evidence>
<evidence type="ECO:0000313" key="6">
    <source>
        <dbReference type="Proteomes" id="UP000238479"/>
    </source>
</evidence>
<dbReference type="EC" id="1.14.15.21" evidence="5"/>
<gene>
    <name evidence="5" type="ORF">RchiOBHm_Chr5g0062981</name>
</gene>